<evidence type="ECO:0000256" key="4">
    <source>
        <dbReference type="ARBA" id="ARBA00022801"/>
    </source>
</evidence>
<comment type="similarity">
    <text evidence="2">Belongs to the SNF2/RAD54 helicase family.</text>
</comment>
<dbReference type="Gene3D" id="3.40.220.10">
    <property type="entry name" value="Leucine Aminopeptidase, subunit E, domain 1"/>
    <property type="match status" value="1"/>
</dbReference>
<keyword evidence="4" id="KW-0378">Hydrolase</keyword>
<accession>A0A0D8YAW1</accession>
<protein>
    <submittedName>
        <fullName evidence="11">Helicase protein</fullName>
    </submittedName>
</protein>
<dbReference type="PANTHER" id="PTHR47157">
    <property type="entry name" value="CHROMODOMAIN-HELICASE-DNA-BINDING PROTEIN 1-LIKE"/>
    <property type="match status" value="1"/>
</dbReference>
<dbReference type="GO" id="GO:0005524">
    <property type="term" value="F:ATP binding"/>
    <property type="evidence" value="ECO:0007669"/>
    <property type="project" value="UniProtKB-KW"/>
</dbReference>
<keyword evidence="5" id="KW-0067">ATP-binding</keyword>
<dbReference type="SUPFAM" id="SSF52949">
    <property type="entry name" value="Macro domain-like"/>
    <property type="match status" value="1"/>
</dbReference>
<proteinExistence type="inferred from homology"/>
<evidence type="ECO:0000256" key="6">
    <source>
        <dbReference type="ARBA" id="ARBA00023242"/>
    </source>
</evidence>
<keyword evidence="8" id="KW-1133">Transmembrane helix</keyword>
<feature type="domain" description="BRCT" evidence="9">
    <location>
        <begin position="584"/>
        <end position="679"/>
    </location>
</feature>
<keyword evidence="6" id="KW-0539">Nucleus</keyword>
<dbReference type="InterPro" id="IPR027417">
    <property type="entry name" value="P-loop_NTPase"/>
</dbReference>
<evidence type="ECO:0000256" key="1">
    <source>
        <dbReference type="ARBA" id="ARBA00004123"/>
    </source>
</evidence>
<evidence type="ECO:0000256" key="5">
    <source>
        <dbReference type="ARBA" id="ARBA00022840"/>
    </source>
</evidence>
<evidence type="ECO:0000313" key="11">
    <source>
        <dbReference type="EMBL" id="KJH51671.1"/>
    </source>
</evidence>
<dbReference type="InterPro" id="IPR043472">
    <property type="entry name" value="Macro_dom-like"/>
</dbReference>
<feature type="region of interest" description="Disordered" evidence="7">
    <location>
        <begin position="516"/>
        <end position="570"/>
    </location>
</feature>
<keyword evidence="11" id="KW-0347">Helicase</keyword>
<dbReference type="AlphaFoldDB" id="A0A0D8YAW1"/>
<organism evidence="11 12">
    <name type="scientific">Dictyocaulus viviparus</name>
    <name type="common">Bovine lungworm</name>
    <dbReference type="NCBI Taxonomy" id="29172"/>
    <lineage>
        <taxon>Eukaryota</taxon>
        <taxon>Metazoa</taxon>
        <taxon>Ecdysozoa</taxon>
        <taxon>Nematoda</taxon>
        <taxon>Chromadorea</taxon>
        <taxon>Rhabditida</taxon>
        <taxon>Rhabditina</taxon>
        <taxon>Rhabditomorpha</taxon>
        <taxon>Strongyloidea</taxon>
        <taxon>Metastrongylidae</taxon>
        <taxon>Dictyocaulus</taxon>
    </lineage>
</organism>
<dbReference type="GO" id="GO:0006338">
    <property type="term" value="P:chromatin remodeling"/>
    <property type="evidence" value="ECO:0007669"/>
    <property type="project" value="InterPro"/>
</dbReference>
<feature type="compositionally biased region" description="Basic and acidic residues" evidence="7">
    <location>
        <begin position="527"/>
        <end position="545"/>
    </location>
</feature>
<reference evidence="11 12" key="1">
    <citation type="submission" date="2013-11" db="EMBL/GenBank/DDBJ databases">
        <title>Draft genome of the bovine lungworm Dictyocaulus viviparus.</title>
        <authorList>
            <person name="Mitreva M."/>
        </authorList>
    </citation>
    <scope>NUCLEOTIDE SEQUENCE [LARGE SCALE GENOMIC DNA]</scope>
    <source>
        <strain evidence="11 12">HannoverDv2000</strain>
    </source>
</reference>
<feature type="compositionally biased region" description="Polar residues" evidence="7">
    <location>
        <begin position="546"/>
        <end position="556"/>
    </location>
</feature>
<dbReference type="GO" id="GO:0005634">
    <property type="term" value="C:nucleus"/>
    <property type="evidence" value="ECO:0007669"/>
    <property type="project" value="UniProtKB-SubCell"/>
</dbReference>
<dbReference type="Gene3D" id="3.40.50.300">
    <property type="entry name" value="P-loop containing nucleotide triphosphate hydrolases"/>
    <property type="match status" value="1"/>
</dbReference>
<gene>
    <name evidence="11" type="ORF">DICVIV_02102</name>
</gene>
<feature type="domain" description="Helicase C-terminal" evidence="10">
    <location>
        <begin position="1"/>
        <end position="117"/>
    </location>
</feature>
<dbReference type="SUPFAM" id="SSF52540">
    <property type="entry name" value="P-loop containing nucleoside triphosphate hydrolases"/>
    <property type="match status" value="1"/>
</dbReference>
<dbReference type="PANTHER" id="PTHR47157:SF1">
    <property type="entry name" value="CHROMODOMAIN-HELICASE-DNA-BINDING PROTEIN 1-LIKE"/>
    <property type="match status" value="1"/>
</dbReference>
<reference evidence="12" key="2">
    <citation type="journal article" date="2016" name="Sci. Rep.">
        <title>Dictyocaulus viviparus genome, variome and transcriptome elucidate lungworm biology and support future intervention.</title>
        <authorList>
            <person name="McNulty S.N."/>
            <person name="Strube C."/>
            <person name="Rosa B.A."/>
            <person name="Martin J.C."/>
            <person name="Tyagi R."/>
            <person name="Choi Y.J."/>
            <person name="Wang Q."/>
            <person name="Hallsworth Pepin K."/>
            <person name="Zhang X."/>
            <person name="Ozersky P."/>
            <person name="Wilson R.K."/>
            <person name="Sternberg P.W."/>
            <person name="Gasser R.B."/>
            <person name="Mitreva M."/>
        </authorList>
    </citation>
    <scope>NUCLEOTIDE SEQUENCE [LARGE SCALE GENOMIC DNA]</scope>
    <source>
        <strain evidence="12">HannoverDv2000</strain>
    </source>
</reference>
<dbReference type="PROSITE" id="PS51194">
    <property type="entry name" value="HELICASE_CTER"/>
    <property type="match status" value="1"/>
</dbReference>
<evidence type="ECO:0000313" key="12">
    <source>
        <dbReference type="Proteomes" id="UP000053766"/>
    </source>
</evidence>
<keyword evidence="3" id="KW-0547">Nucleotide-binding</keyword>
<evidence type="ECO:0000256" key="8">
    <source>
        <dbReference type="SAM" id="Phobius"/>
    </source>
</evidence>
<dbReference type="EMBL" id="KN716178">
    <property type="protein sequence ID" value="KJH51671.1"/>
    <property type="molecule type" value="Genomic_DNA"/>
</dbReference>
<dbReference type="InterPro" id="IPR001357">
    <property type="entry name" value="BRCT_dom"/>
</dbReference>
<name>A0A0D8YAW1_DICVI</name>
<dbReference type="GO" id="GO:0003678">
    <property type="term" value="F:DNA helicase activity"/>
    <property type="evidence" value="ECO:0007669"/>
    <property type="project" value="InterPro"/>
</dbReference>
<evidence type="ECO:0000256" key="7">
    <source>
        <dbReference type="SAM" id="MobiDB-lite"/>
    </source>
</evidence>
<feature type="transmembrane region" description="Helical" evidence="8">
    <location>
        <begin position="5"/>
        <end position="23"/>
    </location>
</feature>
<dbReference type="CDD" id="cd18793">
    <property type="entry name" value="SF2_C_SNF"/>
    <property type="match status" value="1"/>
</dbReference>
<keyword evidence="12" id="KW-1185">Reference proteome</keyword>
<dbReference type="Proteomes" id="UP000053766">
    <property type="component" value="Unassembled WGS sequence"/>
</dbReference>
<dbReference type="Pfam" id="PF00271">
    <property type="entry name" value="Helicase_C"/>
    <property type="match status" value="1"/>
</dbReference>
<dbReference type="OrthoDB" id="5857104at2759"/>
<comment type="subcellular location">
    <subcellularLocation>
        <location evidence="1">Nucleus</location>
    </subcellularLocation>
</comment>
<keyword evidence="8" id="KW-0472">Membrane</keyword>
<dbReference type="SUPFAM" id="SSF52113">
    <property type="entry name" value="BRCT domain"/>
    <property type="match status" value="1"/>
</dbReference>
<evidence type="ECO:0000259" key="10">
    <source>
        <dbReference type="PROSITE" id="PS51194"/>
    </source>
</evidence>
<dbReference type="PROSITE" id="PS50172">
    <property type="entry name" value="BRCT"/>
    <property type="match status" value="1"/>
</dbReference>
<keyword evidence="8" id="KW-0812">Transmembrane</keyword>
<dbReference type="GO" id="GO:0006281">
    <property type="term" value="P:DNA repair"/>
    <property type="evidence" value="ECO:0007669"/>
    <property type="project" value="InterPro"/>
</dbReference>
<dbReference type="GO" id="GO:0016787">
    <property type="term" value="F:hydrolase activity"/>
    <property type="evidence" value="ECO:0007669"/>
    <property type="project" value="UniProtKB-KW"/>
</dbReference>
<dbReference type="STRING" id="29172.A0A0D8YAW1"/>
<dbReference type="SMART" id="SM00292">
    <property type="entry name" value="BRCT"/>
    <property type="match status" value="1"/>
</dbReference>
<dbReference type="SMART" id="SM00490">
    <property type="entry name" value="HELICc"/>
    <property type="match status" value="1"/>
</dbReference>
<dbReference type="InterPro" id="IPR049730">
    <property type="entry name" value="SNF2/RAD54-like_C"/>
</dbReference>
<evidence type="ECO:0000259" key="9">
    <source>
        <dbReference type="PROSITE" id="PS50172"/>
    </source>
</evidence>
<dbReference type="InterPro" id="IPR031053">
    <property type="entry name" value="ALC1"/>
</dbReference>
<dbReference type="Gene3D" id="3.40.50.10190">
    <property type="entry name" value="BRCT domain"/>
    <property type="match status" value="1"/>
</dbReference>
<evidence type="ECO:0000256" key="2">
    <source>
        <dbReference type="ARBA" id="ARBA00007025"/>
    </source>
</evidence>
<sequence length="682" mass="77755">MTAILLLYITFFWMWIFIFFKSGPWCFILTTGSGGVGLNLTGADTVIFLDADWNPQNDIQAMARCHRIGQNRPVRVIRLIGRYTIEQHMQARIRDKLRFTDRVMGNEEMKLSAFDMMTMIKQSLGTLKEQKNTRYQITDEELEIVIGKTDNYGDWLPVISNKENQVLLILCSQFYSLCENIVAGIRFWVVFLLNKNVIISTPMALRLDPDEVDKQDTDCNDYRVFEGHSYRISAKDEAVFEELRMLQSYKTSRGTKRRCLQRDEGNQEEKEDFDRLKEADINRRLLAEKRRLAAQEKKSQIWAANGYISNNLPLPVVNNEVVDGMIEEGVSLFYVHGDVTKPQINDEDKTSQSLILHCVDNSGKFGSRGIFACLNAKNPLVAERYEMISRMDDLKLGSSHLIPDIKDLREPSDGNQKNSLSAYRKESVILLVAQNYRHRGKILPTHLEQCFSRVGEYARHNDASVHMARIGYGTSLSWYNVERLIKKHIANYGVPIYVYHAMCNRLRTLPEILAVDDDDSSNNPSPKDGEQTIKRSSEHSFKENVDNTTGSGSTGLRESEETEDEALNEDVLSNSKVDGYRSPRNLALFADIAVSLYGLRQEEVSELSEVIIANGGYVITDESELNDATHVVIPSDVNAVHQFSKFRALFNSHCIFVEKNWITDSVKVGEKLSTTTNDIKDM</sequence>
<dbReference type="InterPro" id="IPR001650">
    <property type="entry name" value="Helicase_C-like"/>
</dbReference>
<evidence type="ECO:0000256" key="3">
    <source>
        <dbReference type="ARBA" id="ARBA00022741"/>
    </source>
</evidence>
<dbReference type="InterPro" id="IPR036420">
    <property type="entry name" value="BRCT_dom_sf"/>
</dbReference>